<proteinExistence type="predicted"/>
<evidence type="ECO:0000256" key="1">
    <source>
        <dbReference type="ARBA" id="ARBA00004141"/>
    </source>
</evidence>
<gene>
    <name evidence="7" type="ORF">ACFSC2_20970</name>
</gene>
<dbReference type="RefSeq" id="WP_379813004.1">
    <property type="nucleotide sequence ID" value="NZ_JBHUDZ010000018.1"/>
</dbReference>
<feature type="transmembrane region" description="Helical" evidence="5">
    <location>
        <begin position="122"/>
        <end position="143"/>
    </location>
</feature>
<feature type="transmembrane region" description="Helical" evidence="5">
    <location>
        <begin position="155"/>
        <end position="174"/>
    </location>
</feature>
<accession>A0ABW4HIS1</accession>
<evidence type="ECO:0000256" key="4">
    <source>
        <dbReference type="ARBA" id="ARBA00023136"/>
    </source>
</evidence>
<keyword evidence="2 5" id="KW-0812">Transmembrane</keyword>
<dbReference type="EMBL" id="JBHUDZ010000018">
    <property type="protein sequence ID" value="MFD1605221.1"/>
    <property type="molecule type" value="Genomic_DNA"/>
</dbReference>
<dbReference type="InterPro" id="IPR009908">
    <property type="entry name" value="Methylamine_util_MauE"/>
</dbReference>
<organism evidence="7 8">
    <name type="scientific">Flavobacterium artemisiae</name>
    <dbReference type="NCBI Taxonomy" id="2126556"/>
    <lineage>
        <taxon>Bacteria</taxon>
        <taxon>Pseudomonadati</taxon>
        <taxon>Bacteroidota</taxon>
        <taxon>Flavobacteriia</taxon>
        <taxon>Flavobacteriales</taxon>
        <taxon>Flavobacteriaceae</taxon>
        <taxon>Flavobacterium</taxon>
    </lineage>
</organism>
<protein>
    <submittedName>
        <fullName evidence="7">MauE/DoxX family redox-associated membrane protein</fullName>
    </submittedName>
</protein>
<keyword evidence="4 5" id="KW-0472">Membrane</keyword>
<dbReference type="Proteomes" id="UP001597138">
    <property type="component" value="Unassembled WGS sequence"/>
</dbReference>
<feature type="transmembrane region" description="Helical" evidence="5">
    <location>
        <begin position="80"/>
        <end position="102"/>
    </location>
</feature>
<evidence type="ECO:0000313" key="7">
    <source>
        <dbReference type="EMBL" id="MFD1605221.1"/>
    </source>
</evidence>
<keyword evidence="8" id="KW-1185">Reference proteome</keyword>
<evidence type="ECO:0000256" key="5">
    <source>
        <dbReference type="SAM" id="Phobius"/>
    </source>
</evidence>
<evidence type="ECO:0000256" key="2">
    <source>
        <dbReference type="ARBA" id="ARBA00022692"/>
    </source>
</evidence>
<evidence type="ECO:0000313" key="8">
    <source>
        <dbReference type="Proteomes" id="UP001597138"/>
    </source>
</evidence>
<keyword evidence="3 5" id="KW-1133">Transmembrane helix</keyword>
<evidence type="ECO:0000256" key="3">
    <source>
        <dbReference type="ARBA" id="ARBA00022989"/>
    </source>
</evidence>
<feature type="transmembrane region" description="Helical" evidence="5">
    <location>
        <begin position="12"/>
        <end position="30"/>
    </location>
</feature>
<reference evidence="8" key="1">
    <citation type="journal article" date="2019" name="Int. J. Syst. Evol. Microbiol.">
        <title>The Global Catalogue of Microorganisms (GCM) 10K type strain sequencing project: providing services to taxonomists for standard genome sequencing and annotation.</title>
        <authorList>
            <consortium name="The Broad Institute Genomics Platform"/>
            <consortium name="The Broad Institute Genome Sequencing Center for Infectious Disease"/>
            <person name="Wu L."/>
            <person name="Ma J."/>
        </authorList>
    </citation>
    <scope>NUCLEOTIDE SEQUENCE [LARGE SCALE GENOMIC DNA]</scope>
    <source>
        <strain evidence="8">CCUG 70865</strain>
    </source>
</reference>
<feature type="domain" description="Methylamine utilisation protein MauE" evidence="6">
    <location>
        <begin position="11"/>
        <end position="136"/>
    </location>
</feature>
<sequence>MILNTKIGLKKNIVEIICLLYLLLFAYAATSKALDFEKFQVELGQSPLLSAFADWISWTVLIVEFLIVFFLIITKTRMKALYAGFCLMAMFTAYIFIMLNYSSFLPCSCGGILEKMSWQQHLFFNVFFLIIGGIALSLHNSFVKDKSNFIEFYNIKLVLVALANSVIVLILFLSSEQIMQRQNPFIRRYPHHPVTLKHTVDLKYNSYYFAGSGNSQVYLGNSTVPLYLLSIDFKLQQQKIHVKLDRDSFTFKSIRLAVRPPFFYVIDGKTRVIFRGHISDWKARLQKPKSPYFNIAIPIDSSTIAFRGISNNTNILGFFTTGEKAKTNMAPQLLQKQIDGIFDTDGMLHYSTELKRIVYIYSYRNEYIVADQNGVLDYRGNTIDTVSHAQIKVAYLKNKTERTMGIPTISVNAASSICGHLLFVNSNVPGRYEKRKVWDQASVIDVYDLIKKTYLFSFHIYGIDGKKIRNFLVTPDYIYALIDTKLVMYKVNNKLKNEMTNIPEEG</sequence>
<feature type="transmembrane region" description="Helical" evidence="5">
    <location>
        <begin position="55"/>
        <end position="73"/>
    </location>
</feature>
<comment type="caution">
    <text evidence="7">The sequence shown here is derived from an EMBL/GenBank/DDBJ whole genome shotgun (WGS) entry which is preliminary data.</text>
</comment>
<dbReference type="Pfam" id="PF07291">
    <property type="entry name" value="MauE"/>
    <property type="match status" value="1"/>
</dbReference>
<evidence type="ECO:0000259" key="6">
    <source>
        <dbReference type="Pfam" id="PF07291"/>
    </source>
</evidence>
<name>A0ABW4HIS1_9FLAO</name>
<comment type="subcellular location">
    <subcellularLocation>
        <location evidence="1">Membrane</location>
        <topology evidence="1">Multi-pass membrane protein</topology>
    </subcellularLocation>
</comment>